<keyword evidence="5 10" id="KW-0560">Oxidoreductase</keyword>
<dbReference type="InterPro" id="IPR002226">
    <property type="entry name" value="Catalase_haem_BS"/>
</dbReference>
<name>A0AAN6GH72_9BASI</name>
<evidence type="ECO:0000256" key="11">
    <source>
        <dbReference type="RuleBase" id="RU004142"/>
    </source>
</evidence>
<dbReference type="InterPro" id="IPR010582">
    <property type="entry name" value="Catalase_immune_responsive"/>
</dbReference>
<dbReference type="PRINTS" id="PR00067">
    <property type="entry name" value="CATALASE"/>
</dbReference>
<protein>
    <recommendedName>
        <fullName evidence="10">Catalase</fullName>
        <ecNumber evidence="10">1.11.1.6</ecNumber>
    </recommendedName>
</protein>
<evidence type="ECO:0000256" key="1">
    <source>
        <dbReference type="ARBA" id="ARBA00005329"/>
    </source>
</evidence>
<keyword evidence="2 10" id="KW-0575">Peroxidase</keyword>
<evidence type="ECO:0000256" key="12">
    <source>
        <dbReference type="SAM" id="MobiDB-lite"/>
    </source>
</evidence>
<feature type="domain" description="Catalase core" evidence="13">
    <location>
        <begin position="26"/>
        <end position="415"/>
    </location>
</feature>
<evidence type="ECO:0000313" key="15">
    <source>
        <dbReference type="Proteomes" id="UP001176521"/>
    </source>
</evidence>
<dbReference type="Gene3D" id="2.40.180.10">
    <property type="entry name" value="Catalase core domain"/>
    <property type="match status" value="1"/>
</dbReference>
<evidence type="ECO:0000256" key="10">
    <source>
        <dbReference type="RuleBase" id="RU000498"/>
    </source>
</evidence>
<dbReference type="GO" id="GO:0005777">
    <property type="term" value="C:peroxisome"/>
    <property type="evidence" value="ECO:0007669"/>
    <property type="project" value="TreeGrafter"/>
</dbReference>
<evidence type="ECO:0000256" key="6">
    <source>
        <dbReference type="ARBA" id="ARBA00023004"/>
    </source>
</evidence>
<dbReference type="SUPFAM" id="SSF56634">
    <property type="entry name" value="Heme-dependent catalase-like"/>
    <property type="match status" value="1"/>
</dbReference>
<gene>
    <name evidence="14" type="ORF">OC842_000321</name>
</gene>
<evidence type="ECO:0000259" key="13">
    <source>
        <dbReference type="SMART" id="SM01060"/>
    </source>
</evidence>
<dbReference type="AlphaFoldDB" id="A0AAN6GH72"/>
<dbReference type="PIRSF" id="PIRSF038928">
    <property type="entry name" value="Catalase_clade1-3"/>
    <property type="match status" value="1"/>
</dbReference>
<comment type="cofactor">
    <cofactor evidence="9">
        <name>heme</name>
        <dbReference type="ChEBI" id="CHEBI:30413"/>
    </cofactor>
</comment>
<dbReference type="EMBL" id="JAPDMQ010000008">
    <property type="protein sequence ID" value="KAK0540753.1"/>
    <property type="molecule type" value="Genomic_DNA"/>
</dbReference>
<evidence type="ECO:0000256" key="5">
    <source>
        <dbReference type="ARBA" id="ARBA00023002"/>
    </source>
</evidence>
<dbReference type="InterPro" id="IPR018028">
    <property type="entry name" value="Catalase"/>
</dbReference>
<evidence type="ECO:0000256" key="4">
    <source>
        <dbReference type="ARBA" id="ARBA00022723"/>
    </source>
</evidence>
<dbReference type="PANTHER" id="PTHR11465:SF62">
    <property type="entry name" value="CATALASE T"/>
    <property type="match status" value="1"/>
</dbReference>
<reference evidence="14" key="1">
    <citation type="journal article" date="2023" name="PhytoFront">
        <title>Draft Genome Resources of Seven Strains of Tilletia horrida, Causal Agent of Kernel Smut of Rice.</title>
        <authorList>
            <person name="Khanal S."/>
            <person name="Antony Babu S."/>
            <person name="Zhou X.G."/>
        </authorList>
    </citation>
    <scope>NUCLEOTIDE SEQUENCE</scope>
    <source>
        <strain evidence="14">TX3</strain>
    </source>
</reference>
<dbReference type="Pfam" id="PF00199">
    <property type="entry name" value="Catalase"/>
    <property type="match status" value="1"/>
</dbReference>
<sequence>MPSQAAELPTTINYAKEALAPNGVYTTSNGVPVAHPYEVLRVGTEQHPDGPLLLQDFHLIDSLSHFDRERIPERVVHAKGGGAHGKFTCTHPIPELTRATLFATKGLETPVTVRFSTVGGESGSPDQARDPRGFSIKFRTGEGNMDWVFNNTPIFFLRDPAKFAHFIHTQKRHPKTHLTHMDDSTNFWDWVGQNPEAIHQMTYLFGPRGIPKTWRHMQGYSGHTFKFIRADGDWVYCQIHILSNQGTENLSSEEAGGLSPDCHQKDLFEAIEKGEFPSWTVKYQKATHEELEAAGVNPFDLTITWDRKKFPLYELGQLELNKNAESYFAEIEQVAFNPAHLVAGFEPSADPVLQSRLFSYPDTHRHRIGPNYQQLPVNAPSGIQYEMYNFQRDGASSYINQGARPNHLSSLNPPTLIPRGYNIARTVGSHDGHAIAYLSGVTAKDFDQARELYRRVFSEKDRATFIKEVSGHMSTCTDKGVLARAISVWHQVDADLAAQIAKGVGVDSYETDLKKMRFIGSHNHEAGLTAHEMIAELHPEKFKTDGKAPHINGQANGNGQHAAQIAAR</sequence>
<comment type="function">
    <text evidence="11">Catalyzes the degradation of hydrogen peroxide (H(2)O(2)) generated by peroxisomal oxidases to water and oxygen, thereby protecting cells from the toxic effects of hydrogen peroxide.</text>
</comment>
<dbReference type="GO" id="GO:0046872">
    <property type="term" value="F:metal ion binding"/>
    <property type="evidence" value="ECO:0007669"/>
    <property type="project" value="UniProtKB-KW"/>
</dbReference>
<feature type="region of interest" description="Disordered" evidence="12">
    <location>
        <begin position="545"/>
        <end position="568"/>
    </location>
</feature>
<feature type="active site" evidence="8">
    <location>
        <position position="150"/>
    </location>
</feature>
<keyword evidence="6 9" id="KW-0408">Iron</keyword>
<dbReference type="GO" id="GO:0042744">
    <property type="term" value="P:hydrogen peroxide catabolic process"/>
    <property type="evidence" value="ECO:0007669"/>
    <property type="project" value="UniProtKB-KW"/>
</dbReference>
<keyword evidence="3 9" id="KW-0349">Heme</keyword>
<dbReference type="InterPro" id="IPR024708">
    <property type="entry name" value="Catalase_AS"/>
</dbReference>
<comment type="caution">
    <text evidence="14">The sequence shown here is derived from an EMBL/GenBank/DDBJ whole genome shotgun (WGS) entry which is preliminary data.</text>
</comment>
<dbReference type="GO" id="GO:0042542">
    <property type="term" value="P:response to hydrogen peroxide"/>
    <property type="evidence" value="ECO:0007669"/>
    <property type="project" value="TreeGrafter"/>
</dbReference>
<dbReference type="Proteomes" id="UP001176521">
    <property type="component" value="Unassembled WGS sequence"/>
</dbReference>
<accession>A0AAN6GH72</accession>
<feature type="active site" evidence="8">
    <location>
        <position position="77"/>
    </location>
</feature>
<dbReference type="InterPro" id="IPR024711">
    <property type="entry name" value="Catalase_clade1/3"/>
</dbReference>
<dbReference type="GO" id="GO:0020037">
    <property type="term" value="F:heme binding"/>
    <property type="evidence" value="ECO:0007669"/>
    <property type="project" value="InterPro"/>
</dbReference>
<dbReference type="InterPro" id="IPR011614">
    <property type="entry name" value="Catalase_core"/>
</dbReference>
<evidence type="ECO:0000256" key="3">
    <source>
        <dbReference type="ARBA" id="ARBA00022617"/>
    </source>
</evidence>
<keyword evidence="7 10" id="KW-0376">Hydrogen peroxide</keyword>
<dbReference type="EC" id="1.11.1.6" evidence="10"/>
<keyword evidence="15" id="KW-1185">Reference proteome</keyword>
<comment type="catalytic activity">
    <reaction evidence="10">
        <text>2 H2O2 = O2 + 2 H2O</text>
        <dbReference type="Rhea" id="RHEA:20309"/>
        <dbReference type="ChEBI" id="CHEBI:15377"/>
        <dbReference type="ChEBI" id="CHEBI:15379"/>
        <dbReference type="ChEBI" id="CHEBI:16240"/>
        <dbReference type="EC" id="1.11.1.6"/>
    </reaction>
</comment>
<dbReference type="PANTHER" id="PTHR11465">
    <property type="entry name" value="CATALASE"/>
    <property type="match status" value="1"/>
</dbReference>
<evidence type="ECO:0000256" key="2">
    <source>
        <dbReference type="ARBA" id="ARBA00022559"/>
    </source>
</evidence>
<evidence type="ECO:0000256" key="7">
    <source>
        <dbReference type="ARBA" id="ARBA00023324"/>
    </source>
</evidence>
<dbReference type="GO" id="GO:0004096">
    <property type="term" value="F:catalase activity"/>
    <property type="evidence" value="ECO:0007669"/>
    <property type="project" value="UniProtKB-EC"/>
</dbReference>
<evidence type="ECO:0000256" key="9">
    <source>
        <dbReference type="PIRSR" id="PIRSR038928-2"/>
    </source>
</evidence>
<dbReference type="PROSITE" id="PS00438">
    <property type="entry name" value="CATALASE_2"/>
    <property type="match status" value="1"/>
</dbReference>
<evidence type="ECO:0000313" key="14">
    <source>
        <dbReference type="EMBL" id="KAK0540753.1"/>
    </source>
</evidence>
<dbReference type="PROSITE" id="PS00437">
    <property type="entry name" value="CATALASE_1"/>
    <property type="match status" value="1"/>
</dbReference>
<proteinExistence type="inferred from homology"/>
<comment type="similarity">
    <text evidence="1 10">Belongs to the catalase family.</text>
</comment>
<organism evidence="14 15">
    <name type="scientific">Tilletia horrida</name>
    <dbReference type="NCBI Taxonomy" id="155126"/>
    <lineage>
        <taxon>Eukaryota</taxon>
        <taxon>Fungi</taxon>
        <taxon>Dikarya</taxon>
        <taxon>Basidiomycota</taxon>
        <taxon>Ustilaginomycotina</taxon>
        <taxon>Exobasidiomycetes</taxon>
        <taxon>Tilletiales</taxon>
        <taxon>Tilletiaceae</taxon>
        <taxon>Tilletia</taxon>
    </lineage>
</organism>
<dbReference type="PROSITE" id="PS51402">
    <property type="entry name" value="CATALASE_3"/>
    <property type="match status" value="1"/>
</dbReference>
<evidence type="ECO:0000256" key="8">
    <source>
        <dbReference type="PIRSR" id="PIRSR038928-1"/>
    </source>
</evidence>
<keyword evidence="4 9" id="KW-0479">Metal-binding</keyword>
<feature type="binding site" description="axial binding residue" evidence="9">
    <location>
        <position position="360"/>
    </location>
    <ligand>
        <name>heme</name>
        <dbReference type="ChEBI" id="CHEBI:30413"/>
    </ligand>
    <ligandPart>
        <name>Fe</name>
        <dbReference type="ChEBI" id="CHEBI:18248"/>
    </ligandPart>
</feature>
<dbReference type="SMART" id="SM01060">
    <property type="entry name" value="Catalase"/>
    <property type="match status" value="1"/>
</dbReference>
<dbReference type="GO" id="GO:0005739">
    <property type="term" value="C:mitochondrion"/>
    <property type="evidence" value="ECO:0007669"/>
    <property type="project" value="TreeGrafter"/>
</dbReference>
<dbReference type="InterPro" id="IPR020835">
    <property type="entry name" value="Catalase_sf"/>
</dbReference>
<dbReference type="Pfam" id="PF06628">
    <property type="entry name" value="Catalase-rel"/>
    <property type="match status" value="1"/>
</dbReference>